<dbReference type="GO" id="GO:0004523">
    <property type="term" value="F:RNA-DNA hybrid ribonuclease activity"/>
    <property type="evidence" value="ECO:0007669"/>
    <property type="project" value="InterPro"/>
</dbReference>
<keyword evidence="3" id="KW-1185">Reference proteome</keyword>
<dbReference type="PANTHER" id="PTHR47074">
    <property type="entry name" value="BNAC02G40300D PROTEIN"/>
    <property type="match status" value="1"/>
</dbReference>
<dbReference type="Proteomes" id="UP000289340">
    <property type="component" value="Chromosome 16"/>
</dbReference>
<accession>A0A445GDV4</accession>
<protein>
    <recommendedName>
        <fullName evidence="1">RNase H type-1 domain-containing protein</fullName>
    </recommendedName>
</protein>
<feature type="domain" description="RNase H type-1" evidence="1">
    <location>
        <begin position="59"/>
        <end position="128"/>
    </location>
</feature>
<evidence type="ECO:0000313" key="2">
    <source>
        <dbReference type="EMBL" id="RZB59440.1"/>
    </source>
</evidence>
<gene>
    <name evidence="2" type="ORF">D0Y65_042608</name>
</gene>
<dbReference type="PANTHER" id="PTHR47074:SF48">
    <property type="entry name" value="POLYNUCLEOTIDYL TRANSFERASE, RIBONUCLEASE H-LIKE SUPERFAMILY PROTEIN"/>
    <property type="match status" value="1"/>
</dbReference>
<reference evidence="2 3" key="1">
    <citation type="submission" date="2018-09" db="EMBL/GenBank/DDBJ databases">
        <title>A high-quality reference genome of wild soybean provides a powerful tool to mine soybean genomes.</title>
        <authorList>
            <person name="Xie M."/>
            <person name="Chung C.Y.L."/>
            <person name="Li M.-W."/>
            <person name="Wong F.-L."/>
            <person name="Chan T.-F."/>
            <person name="Lam H.-M."/>
        </authorList>
    </citation>
    <scope>NUCLEOTIDE SEQUENCE [LARGE SCALE GENOMIC DNA]</scope>
    <source>
        <strain evidence="3">cv. W05</strain>
        <tissue evidence="2">Hypocotyl of etiolated seedlings</tissue>
    </source>
</reference>
<dbReference type="Pfam" id="PF13456">
    <property type="entry name" value="RVT_3"/>
    <property type="match status" value="1"/>
</dbReference>
<dbReference type="GO" id="GO:0003676">
    <property type="term" value="F:nucleic acid binding"/>
    <property type="evidence" value="ECO:0007669"/>
    <property type="project" value="InterPro"/>
</dbReference>
<dbReference type="AlphaFoldDB" id="A0A445GDV4"/>
<dbReference type="InterPro" id="IPR052929">
    <property type="entry name" value="RNase_H-like_EbsB-rel"/>
</dbReference>
<comment type="caution">
    <text evidence="2">The sequence shown here is derived from an EMBL/GenBank/DDBJ whole genome shotgun (WGS) entry which is preliminary data.</text>
</comment>
<dbReference type="InterPro" id="IPR002156">
    <property type="entry name" value="RNaseH_domain"/>
</dbReference>
<evidence type="ECO:0000313" key="3">
    <source>
        <dbReference type="Proteomes" id="UP000289340"/>
    </source>
</evidence>
<evidence type="ECO:0000259" key="1">
    <source>
        <dbReference type="Pfam" id="PF13456"/>
    </source>
</evidence>
<name>A0A445GDV4_GLYSO</name>
<dbReference type="EMBL" id="QZWG01000016">
    <property type="protein sequence ID" value="RZB59440.1"/>
    <property type="molecule type" value="Genomic_DNA"/>
</dbReference>
<proteinExistence type="predicted"/>
<organism evidence="2 3">
    <name type="scientific">Glycine soja</name>
    <name type="common">Wild soybean</name>
    <dbReference type="NCBI Taxonomy" id="3848"/>
    <lineage>
        <taxon>Eukaryota</taxon>
        <taxon>Viridiplantae</taxon>
        <taxon>Streptophyta</taxon>
        <taxon>Embryophyta</taxon>
        <taxon>Tracheophyta</taxon>
        <taxon>Spermatophyta</taxon>
        <taxon>Magnoliopsida</taxon>
        <taxon>eudicotyledons</taxon>
        <taxon>Gunneridae</taxon>
        <taxon>Pentapetalae</taxon>
        <taxon>rosids</taxon>
        <taxon>fabids</taxon>
        <taxon>Fabales</taxon>
        <taxon>Fabaceae</taxon>
        <taxon>Papilionoideae</taxon>
        <taxon>50 kb inversion clade</taxon>
        <taxon>NPAAA clade</taxon>
        <taxon>indigoferoid/millettioid clade</taxon>
        <taxon>Phaseoleae</taxon>
        <taxon>Glycine</taxon>
        <taxon>Glycine subgen. Soja</taxon>
    </lineage>
</organism>
<sequence>MQFGMIVDMIQVLLEEEMLINYYQDWARALQDTKPNEFLQQHHSRVSWIPPVQSRLKSNVDAAFFNEMNYTGYGSCVIDNLGQVIVSRTCLPVMEGEAFGLSLAVKFAISLLGLQNVDFETDNKEVADKRLLSLNPTYAVGFLRRHSMELLMLWLRHLHPSLVFKFSIKLPISLLI</sequence>